<dbReference type="EMBL" id="CP137310">
    <property type="protein sequence ID" value="WQF84764.1"/>
    <property type="molecule type" value="Genomic_DNA"/>
</dbReference>
<keyword evidence="2" id="KW-1185">Reference proteome</keyword>
<organism evidence="1 2">
    <name type="scientific">Colletotrichum destructivum</name>
    <dbReference type="NCBI Taxonomy" id="34406"/>
    <lineage>
        <taxon>Eukaryota</taxon>
        <taxon>Fungi</taxon>
        <taxon>Dikarya</taxon>
        <taxon>Ascomycota</taxon>
        <taxon>Pezizomycotina</taxon>
        <taxon>Sordariomycetes</taxon>
        <taxon>Hypocreomycetidae</taxon>
        <taxon>Glomerellales</taxon>
        <taxon>Glomerellaceae</taxon>
        <taxon>Colletotrichum</taxon>
        <taxon>Colletotrichum destructivum species complex</taxon>
    </lineage>
</organism>
<dbReference type="KEGG" id="cdet:87946280"/>
<dbReference type="AlphaFoldDB" id="A0AAX4IN19"/>
<sequence>MRIAFIYLDEGLLDGNEVFAVVDQVHTRGWSFGQGVFSTLDIFYLAQIAAGIYPSFYQVNDDLPLTNGFDSFYAERRQLLNQEAWRKQYSAVFLAQPTSARFYRLPDLRDLPHSNDPLGQLRQQKKTDQFTKLIRLCVHAGEQPALPDTTLTEVILSTLRQTIVTPTKL</sequence>
<dbReference type="Proteomes" id="UP001322277">
    <property type="component" value="Chromosome 6"/>
</dbReference>
<evidence type="ECO:0000313" key="1">
    <source>
        <dbReference type="EMBL" id="WQF84764.1"/>
    </source>
</evidence>
<gene>
    <name evidence="1" type="ORF">CDEST_09778</name>
</gene>
<proteinExistence type="predicted"/>
<accession>A0AAX4IN19</accession>
<protein>
    <submittedName>
        <fullName evidence="1">Uncharacterized protein</fullName>
    </submittedName>
</protein>
<name>A0AAX4IN19_9PEZI</name>
<dbReference type="RefSeq" id="XP_062781987.1">
    <property type="nucleotide sequence ID" value="XM_062925936.1"/>
</dbReference>
<dbReference type="GeneID" id="87946280"/>
<evidence type="ECO:0000313" key="2">
    <source>
        <dbReference type="Proteomes" id="UP001322277"/>
    </source>
</evidence>
<reference evidence="2" key="1">
    <citation type="journal article" date="2023" name="bioRxiv">
        <title>Complete genome of the Medicago anthracnose fungus, Colletotrichum destructivum, reveals a mini-chromosome-like region within a core chromosome.</title>
        <authorList>
            <person name="Lapalu N."/>
            <person name="Simon A."/>
            <person name="Lu A."/>
            <person name="Plaumann P.-L."/>
            <person name="Amselem J."/>
            <person name="Pigne S."/>
            <person name="Auger A."/>
            <person name="Koch C."/>
            <person name="Dallery J.-F."/>
            <person name="O'Connell R.J."/>
        </authorList>
    </citation>
    <scope>NUCLEOTIDE SEQUENCE [LARGE SCALE GENOMIC DNA]</scope>
    <source>
        <strain evidence="2">CBS 520.97</strain>
    </source>
</reference>